<evidence type="ECO:0000313" key="2">
    <source>
        <dbReference type="EMBL" id="AZL93234.1"/>
    </source>
</evidence>
<gene>
    <name evidence="2" type="primary">atp8</name>
</gene>
<dbReference type="EMBL" id="MG923495">
    <property type="protein sequence ID" value="AZL93234.1"/>
    <property type="molecule type" value="Genomic_DNA"/>
</dbReference>
<protein>
    <submittedName>
        <fullName evidence="2">ATP synthase F0 subunit 8</fullName>
    </submittedName>
</protein>
<keyword evidence="1" id="KW-0472">Membrane</keyword>
<name>A0A3S5HLP3_9HYME</name>
<keyword evidence="1" id="KW-0812">Transmembrane</keyword>
<reference evidence="2" key="1">
    <citation type="journal article" date="2018" name="Mol. Phylogenet. Evol.">
        <title>Mitochondrial phylogenomics of the Hymenoptera.</title>
        <authorList>
            <person name="Tang P."/>
            <person name="Zhu J.C."/>
            <person name="Zheng B.Y."/>
            <person name="Wei S.J."/>
            <person name="Sharkey M."/>
            <person name="Chen X.X."/>
            <person name="Vogler A.P."/>
        </authorList>
    </citation>
    <scope>NUCLEOTIDE SEQUENCE</scope>
</reference>
<geneLocation type="mitochondrion" evidence="2"/>
<keyword evidence="2" id="KW-0496">Mitochondrion</keyword>
<sequence>MPQMMPMNWLLIFYYSLFIFLMNLIILFFFFFMNLEYSMDSKKMNISFNPSLMMKW</sequence>
<evidence type="ECO:0000256" key="1">
    <source>
        <dbReference type="SAM" id="Phobius"/>
    </source>
</evidence>
<proteinExistence type="predicted"/>
<organism evidence="2">
    <name type="scientific">Exallonyx sp. ZJUH_2016014</name>
    <dbReference type="NCBI Taxonomy" id="2491158"/>
    <lineage>
        <taxon>Eukaryota</taxon>
        <taxon>Metazoa</taxon>
        <taxon>Ecdysozoa</taxon>
        <taxon>Arthropoda</taxon>
        <taxon>Hexapoda</taxon>
        <taxon>Insecta</taxon>
        <taxon>Pterygota</taxon>
        <taxon>Neoptera</taxon>
        <taxon>Endopterygota</taxon>
        <taxon>Hymenoptera</taxon>
        <taxon>Apocrita</taxon>
        <taxon>Proctotrupomorpha</taxon>
        <taxon>Proctotrupoidea</taxon>
        <taxon>Proctotrupidae</taxon>
        <taxon>Exallonyx</taxon>
    </lineage>
</organism>
<keyword evidence="1" id="KW-1133">Transmembrane helix</keyword>
<accession>A0A3S5HLP3</accession>
<dbReference type="AlphaFoldDB" id="A0A3S5HLP3"/>
<feature type="transmembrane region" description="Helical" evidence="1">
    <location>
        <begin position="12"/>
        <end position="35"/>
    </location>
</feature>